<accession>A0ABU5CC06</accession>
<dbReference type="EMBL" id="JAWDIP010000004">
    <property type="protein sequence ID" value="MDY0396871.1"/>
    <property type="molecule type" value="Genomic_DNA"/>
</dbReference>
<dbReference type="Proteomes" id="UP001281447">
    <property type="component" value="Unassembled WGS sequence"/>
</dbReference>
<feature type="domain" description="Septum site-determining protein MinC N-terminal" evidence="2">
    <location>
        <begin position="9"/>
        <end position="69"/>
    </location>
</feature>
<proteinExistence type="inferred from homology"/>
<comment type="similarity">
    <text evidence="1">Belongs to the MinC family.</text>
</comment>
<evidence type="ECO:0000313" key="4">
    <source>
        <dbReference type="Proteomes" id="UP001281447"/>
    </source>
</evidence>
<evidence type="ECO:0000256" key="1">
    <source>
        <dbReference type="ARBA" id="ARBA00006291"/>
    </source>
</evidence>
<dbReference type="Pfam" id="PF22642">
    <property type="entry name" value="MinC_N_1"/>
    <property type="match status" value="1"/>
</dbReference>
<evidence type="ECO:0000313" key="3">
    <source>
        <dbReference type="EMBL" id="MDY0396871.1"/>
    </source>
</evidence>
<dbReference type="Gene3D" id="3.30.160.540">
    <property type="match status" value="1"/>
</dbReference>
<name>A0ABU5CC06_9BACI</name>
<protein>
    <recommendedName>
        <fullName evidence="2">Septum site-determining protein MinC N-terminal domain-containing protein</fullName>
    </recommendedName>
</protein>
<evidence type="ECO:0000259" key="2">
    <source>
        <dbReference type="Pfam" id="PF22642"/>
    </source>
</evidence>
<dbReference type="InterPro" id="IPR055219">
    <property type="entry name" value="MinC_N_1"/>
</dbReference>
<reference evidence="3 4" key="1">
    <citation type="submission" date="2023-10" db="EMBL/GenBank/DDBJ databases">
        <title>Virgibacillus halophilus 5B73C genome.</title>
        <authorList>
            <person name="Miliotis G."/>
            <person name="Sengupta P."/>
            <person name="Hameed A."/>
            <person name="Chuvochina M."/>
            <person name="Mcdonagh F."/>
            <person name="Simpson A.C."/>
            <person name="Singh N.K."/>
            <person name="Rekha P.D."/>
            <person name="Raman K."/>
            <person name="Hugenholtz P."/>
            <person name="Venkateswaran K."/>
        </authorList>
    </citation>
    <scope>NUCLEOTIDE SEQUENCE [LARGE SCALE GENOMIC DNA]</scope>
    <source>
        <strain evidence="3 4">5B73C</strain>
    </source>
</reference>
<comment type="caution">
    <text evidence="3">The sequence shown here is derived from an EMBL/GenBank/DDBJ whole genome shotgun (WGS) entry which is preliminary data.</text>
</comment>
<gene>
    <name evidence="3" type="ORF">RWE15_24450</name>
</gene>
<organism evidence="3 4">
    <name type="scientific">Tigheibacillus halophilus</name>
    <dbReference type="NCBI Taxonomy" id="361280"/>
    <lineage>
        <taxon>Bacteria</taxon>
        <taxon>Bacillati</taxon>
        <taxon>Bacillota</taxon>
        <taxon>Bacilli</taxon>
        <taxon>Bacillales</taxon>
        <taxon>Bacillaceae</taxon>
        <taxon>Tigheibacillus</taxon>
    </lineage>
</organism>
<keyword evidence="4" id="KW-1185">Reference proteome</keyword>
<sequence length="74" mass="8485">MTVENKQLITMKGTREGLTLLLDDGCSLEQLLHELLEKIRVSKTGKSEQTTAVVVKLGARYLTEEQKRKNRLHY</sequence>